<dbReference type="Proteomes" id="UP000009138">
    <property type="component" value="Unassembled WGS sequence"/>
</dbReference>
<dbReference type="SUPFAM" id="SSF48371">
    <property type="entry name" value="ARM repeat"/>
    <property type="match status" value="1"/>
</dbReference>
<dbReference type="Pfam" id="PF00616">
    <property type="entry name" value="RasGAP"/>
    <property type="match status" value="1"/>
</dbReference>
<dbReference type="PANTHER" id="PTHR10194">
    <property type="entry name" value="RAS GTPASE-ACTIVATING PROTEINS"/>
    <property type="match status" value="1"/>
</dbReference>
<dbReference type="PROSITE" id="PS50018">
    <property type="entry name" value="RAS_GTPASE_ACTIV_2"/>
    <property type="match status" value="1"/>
</dbReference>
<evidence type="ECO:0000256" key="1">
    <source>
        <dbReference type="ARBA" id="ARBA00022468"/>
    </source>
</evidence>
<dbReference type="Gene3D" id="3.40.525.10">
    <property type="entry name" value="CRAL-TRIO lipid binding domain"/>
    <property type="match status" value="1"/>
</dbReference>
<organism evidence="5 6">
    <name type="scientific">Rhizopus delemar (strain RA 99-880 / ATCC MYA-4621 / FGSC 9543 / NRRL 43880)</name>
    <name type="common">Mucormycosis agent</name>
    <name type="synonym">Rhizopus arrhizus var. delemar</name>
    <dbReference type="NCBI Taxonomy" id="246409"/>
    <lineage>
        <taxon>Eukaryota</taxon>
        <taxon>Fungi</taxon>
        <taxon>Fungi incertae sedis</taxon>
        <taxon>Mucoromycota</taxon>
        <taxon>Mucoromycotina</taxon>
        <taxon>Mucoromycetes</taxon>
        <taxon>Mucorales</taxon>
        <taxon>Mucorineae</taxon>
        <taxon>Rhizopodaceae</taxon>
        <taxon>Rhizopus</taxon>
    </lineage>
</organism>
<evidence type="ECO:0000259" key="3">
    <source>
        <dbReference type="PROSITE" id="PS50018"/>
    </source>
</evidence>
<dbReference type="eggNOG" id="KOG1826">
    <property type="taxonomic scope" value="Eukaryota"/>
</dbReference>
<feature type="domain" description="Ras-GAP" evidence="3">
    <location>
        <begin position="758"/>
        <end position="954"/>
    </location>
</feature>
<evidence type="ECO:0000259" key="4">
    <source>
        <dbReference type="PROSITE" id="PS50191"/>
    </source>
</evidence>
<dbReference type="InterPro" id="IPR001936">
    <property type="entry name" value="RasGAP_dom"/>
</dbReference>
<dbReference type="Pfam" id="PF13716">
    <property type="entry name" value="CRAL_TRIO_2"/>
    <property type="match status" value="1"/>
</dbReference>
<keyword evidence="1" id="KW-0343">GTPase activation</keyword>
<dbReference type="InterPro" id="IPR039360">
    <property type="entry name" value="Ras_GTPase"/>
</dbReference>
<feature type="domain" description="CRAL-TRIO" evidence="4">
    <location>
        <begin position="1104"/>
        <end position="1247"/>
    </location>
</feature>
<dbReference type="GeneID" id="93609006"/>
<dbReference type="EMBL" id="CH476732">
    <property type="protein sequence ID" value="EIE77330.1"/>
    <property type="molecule type" value="Genomic_DNA"/>
</dbReference>
<dbReference type="SUPFAM" id="SSF48350">
    <property type="entry name" value="GTPase activation domain, GAP"/>
    <property type="match status" value="1"/>
</dbReference>
<keyword evidence="2" id="KW-0597">Phosphoprotein</keyword>
<keyword evidence="6" id="KW-1185">Reference proteome</keyword>
<dbReference type="SMART" id="SM00323">
    <property type="entry name" value="RasGAP"/>
    <property type="match status" value="1"/>
</dbReference>
<dbReference type="RefSeq" id="XP_067512726.1">
    <property type="nucleotide sequence ID" value="XM_067656625.1"/>
</dbReference>
<dbReference type="Gene3D" id="1.10.506.10">
    <property type="entry name" value="GTPase Activation - p120gap, domain 1"/>
    <property type="match status" value="2"/>
</dbReference>
<sequence length="1985" mass="225001">MRQQGRLLFSRLIRKAIWRWIESYPNEFAQVFTTAPLLDSEQLFDMCNSIADSSKNRSVLWPLQTILLVLSPESLMQAFNGQSSNRRASFLGLLKKSLKDAKNIDLISVCYVDICKAATYVPPETESILRIIAADVEKDLRDKVWDFTQLINIESTVSTLGYTIDQQTLVADFLLSRIRLDKSNTIKALVPSCIDLNSPITAKLALVKSCLAILLEENHLPWNPTLESLYDGLCAPLRTLMLQTIQIEMDSKKKEDNITNHTSRVELLVDMFRLYRIDPLFALLGEGNRVEQNGLLMNGLAVSLVHPVQVIRQAAAELLIKLHRLEYVSHWTPDPNNMHDFWKVSSPTIAVISQRILDTKRSVEWHNFTGFLAALGGCCLTRERELDEVVSLSSDNSKRTNNQPLVMIEGFIAKMTKMLVSNNVYVREGIKDILGNDLSPALLAILFRHLEHQMNKCFDFNGKAIRNPQNKLFVEQSILVLRLILDRLGNPSDCLLNIDFSTLMRQFINYLDGVPNTVITLRIKIKMCMLVEVLMQKKERIIIQDGIALRNRILEILVEWTSDVALLRKPLEGGPQVERLQHDLDLACLKTIVKVLHELPLQLLDSVRVHDCTMAKNRLFLKYFNFFRTILDRYKRTERNIAANRSTVDSRDSISNSTADSCQYVSQMKELTILAMSHLLSANVEIGLKYSLSMGYDDDEKTRTSFMQVLKNILEHGTGFEMLSESATTDRYEKLIDLLVKVDMEVVMALCDACPASDSSGLAEVLLICFESRNKITPLLKAIVDREVAQTNQEATLFRGTTIATRILSIYARFTCINYICNTLSPAMEYINSLPDDQLTWELDPQKIKPTENLSKNIQNVIHVTETLLKTILSSVNDIPVRFRQELEIICKSVGSRFPESKYTAVGSFVFLRLFGPAIVSPENARFVKKAIPKSTNVRKILLQATRIIQNLASNVIFGATETHLIKLNDFLTTNVYRVMSFLREASTIPTDYEEPTGSLLMDQAGYLRLHKYLSENIERMSKELTGRHLANGSNTQSVLHFQKALDSFSAILAQLGRPSEIPNMGLLFARNYTVVVNNPYFTEFIRRNTHRDLSPISTTNVFYLGGKSKEGKPVFYMFMRAIDNEDMDFELFIYYLLRVVEPYLNDSFELLFDCTGFTLSNAIPIPWLSQLFQMIIMGAKDHLTAFHILNPNIQFQQHFNKLPNAIKDRITKKTHLYSSLAELSQNISLSEMRLSKTTSEVKKQKLIDGLYTVFRDVYHISECEEIAALPSTRSESGKKLLIKYDKGKSTVVLSSPHRDIIISHLNSNKQQYEASKPSNMNERTIRPNDVPGRLLNMAFLNMGSTDHSLRLAAYNLLYSLSHSFKFNIGNQLLNARVSTSKRLAQTESHLTLEFLDEALVGLSKSSELMQELCLDYIIPWLQNIGRLMGRKLEDHSLSVAKTQEIIMRLIDLMIKDTRLYKQIQAKVWKTLAEVNEIIDMVLDCFIQYSVEKGAGSIQAEMVTDALVTMSSMPIRSKVISRMRRLIEGTSRQPCRQLVDHPSWKEIAVILRFILMLSFNNEEPMISHVPEIYHIVSILVVTGPTFIRSSVHELVVNTIHNLCTMNTTLPEENMKKLQYVLNDVCDSKNRVLFGLTKQTANAFTITKETTTDFADSINLPSLQNIVRLLLSTLTYGAATSEIANMWRARWMSLVTSTAFYFNPAIQPRAFVTLGCLSQDEVDDDLLYQMLVALKGALSIFIETEPNLIISITMCLTNIIDNLPADSRYVLHLFWLAIGLIQIGHPSIFQTAVGFLHSVLRALDSRKMFENRSIEKVLLEARSGLEMFALDIDNACGVNFNDYFSFAVAVILLKGLKQCESKDTVYQCLCAFLEIDSRQSIESGFIEARTLGYLAGLLPFASKDNSLDKLLKLAGFKEIDMENIDLGLSNAGLFDFLEIPDNNTALLLVSMLVTLLNASETESDRLFLYNLLADAATSVQEAFVLV</sequence>
<dbReference type="VEuPathDB" id="FungiDB:RO3G_02034"/>
<dbReference type="GO" id="GO:0005096">
    <property type="term" value="F:GTPase activator activity"/>
    <property type="evidence" value="ECO:0007669"/>
    <property type="project" value="UniProtKB-KW"/>
</dbReference>
<dbReference type="PANTHER" id="PTHR10194:SF142">
    <property type="entry name" value="NEUROFIBROMIN"/>
    <property type="match status" value="1"/>
</dbReference>
<evidence type="ECO:0000256" key="2">
    <source>
        <dbReference type="ARBA" id="ARBA00022553"/>
    </source>
</evidence>
<dbReference type="InterPro" id="IPR001251">
    <property type="entry name" value="CRAL-TRIO_dom"/>
</dbReference>
<dbReference type="OMA" id="CHRERYL"/>
<dbReference type="CDD" id="cd00170">
    <property type="entry name" value="SEC14"/>
    <property type="match status" value="1"/>
</dbReference>
<dbReference type="InterPro" id="IPR023152">
    <property type="entry name" value="RasGAP_CS"/>
</dbReference>
<gene>
    <name evidence="5" type="ORF">RO3G_02034</name>
</gene>
<dbReference type="InterPro" id="IPR016024">
    <property type="entry name" value="ARM-type_fold"/>
</dbReference>
<accession>I1BMA0</accession>
<name>I1BMA0_RHIO9</name>
<dbReference type="STRING" id="246409.I1BMA0"/>
<dbReference type="InterPro" id="IPR008936">
    <property type="entry name" value="Rho_GTPase_activation_prot"/>
</dbReference>
<reference evidence="5 6" key="1">
    <citation type="journal article" date="2009" name="PLoS Genet.">
        <title>Genomic analysis of the basal lineage fungus Rhizopus oryzae reveals a whole-genome duplication.</title>
        <authorList>
            <person name="Ma L.-J."/>
            <person name="Ibrahim A.S."/>
            <person name="Skory C."/>
            <person name="Grabherr M.G."/>
            <person name="Burger G."/>
            <person name="Butler M."/>
            <person name="Elias M."/>
            <person name="Idnurm A."/>
            <person name="Lang B.F."/>
            <person name="Sone T."/>
            <person name="Abe A."/>
            <person name="Calvo S.E."/>
            <person name="Corrochano L.M."/>
            <person name="Engels R."/>
            <person name="Fu J."/>
            <person name="Hansberg W."/>
            <person name="Kim J.-M."/>
            <person name="Kodira C.D."/>
            <person name="Koehrsen M.J."/>
            <person name="Liu B."/>
            <person name="Miranda-Saavedra D."/>
            <person name="O'Leary S."/>
            <person name="Ortiz-Castellanos L."/>
            <person name="Poulter R."/>
            <person name="Rodriguez-Romero J."/>
            <person name="Ruiz-Herrera J."/>
            <person name="Shen Y.-Q."/>
            <person name="Zeng Q."/>
            <person name="Galagan J."/>
            <person name="Birren B.W."/>
            <person name="Cuomo C.A."/>
            <person name="Wickes B.L."/>
        </authorList>
    </citation>
    <scope>NUCLEOTIDE SEQUENCE [LARGE SCALE GENOMIC DNA]</scope>
    <source>
        <strain evidence="6">RA 99-880 / ATCC MYA-4621 / FGSC 9543 / NRRL 43880</strain>
    </source>
</reference>
<dbReference type="PROSITE" id="PS50191">
    <property type="entry name" value="CRAL_TRIO"/>
    <property type="match status" value="1"/>
</dbReference>
<protein>
    <recommendedName>
        <fullName evidence="7">Ras-GAP domain-containing protein</fullName>
    </recommendedName>
</protein>
<dbReference type="SUPFAM" id="SSF52087">
    <property type="entry name" value="CRAL/TRIO domain"/>
    <property type="match status" value="1"/>
</dbReference>
<evidence type="ECO:0000313" key="6">
    <source>
        <dbReference type="Proteomes" id="UP000009138"/>
    </source>
</evidence>
<dbReference type="PROSITE" id="PS00509">
    <property type="entry name" value="RAS_GTPASE_ACTIV_1"/>
    <property type="match status" value="1"/>
</dbReference>
<dbReference type="InterPro" id="IPR036865">
    <property type="entry name" value="CRAL-TRIO_dom_sf"/>
</dbReference>
<proteinExistence type="predicted"/>
<evidence type="ECO:0000313" key="5">
    <source>
        <dbReference type="EMBL" id="EIE77330.1"/>
    </source>
</evidence>
<dbReference type="OrthoDB" id="28245at2759"/>
<dbReference type="InParanoid" id="I1BMA0"/>
<evidence type="ECO:0008006" key="7">
    <source>
        <dbReference type="Google" id="ProtNLM"/>
    </source>
</evidence>